<feature type="compositionally biased region" description="Low complexity" evidence="7">
    <location>
        <begin position="767"/>
        <end position="781"/>
    </location>
</feature>
<keyword evidence="5" id="KW-0106">Calcium</keyword>
<dbReference type="InterPro" id="IPR047115">
    <property type="entry name" value="ARSB"/>
</dbReference>
<dbReference type="SUPFAM" id="SSF53649">
    <property type="entry name" value="Alkaline phosphatase-like"/>
    <property type="match status" value="1"/>
</dbReference>
<feature type="chain" id="PRO_5044555175" evidence="8">
    <location>
        <begin position="18"/>
        <end position="991"/>
    </location>
</feature>
<feature type="compositionally biased region" description="Basic and acidic residues" evidence="7">
    <location>
        <begin position="661"/>
        <end position="683"/>
    </location>
</feature>
<reference evidence="10" key="2">
    <citation type="journal article" date="2020" name="BMC">
        <title>Leishmania infection induces a limited differential gene expression in the sand fly midgut.</title>
        <authorList>
            <person name="Coutinho-Abreu I.V."/>
            <person name="Serafim T.D."/>
            <person name="Meneses C."/>
            <person name="Kamhawi S."/>
            <person name="Oliveira F."/>
            <person name="Valenzuela J.G."/>
        </authorList>
    </citation>
    <scope>NUCLEOTIDE SEQUENCE</scope>
    <source>
        <strain evidence="10">Jacobina</strain>
        <tissue evidence="10">Midgut</tissue>
    </source>
</reference>
<dbReference type="Pfam" id="PF00884">
    <property type="entry name" value="Sulfatase"/>
    <property type="match status" value="1"/>
</dbReference>
<feature type="domain" description="Sulfatase N-terminal" evidence="9">
    <location>
        <begin position="56"/>
        <end position="349"/>
    </location>
</feature>
<keyword evidence="8" id="KW-0732">Signal</keyword>
<keyword evidence="4" id="KW-0378">Hydrolase</keyword>
<evidence type="ECO:0000256" key="7">
    <source>
        <dbReference type="SAM" id="MobiDB-lite"/>
    </source>
</evidence>
<evidence type="ECO:0000256" key="3">
    <source>
        <dbReference type="ARBA" id="ARBA00022723"/>
    </source>
</evidence>
<evidence type="ECO:0000256" key="6">
    <source>
        <dbReference type="ARBA" id="ARBA00023180"/>
    </source>
</evidence>
<dbReference type="GO" id="GO:0008484">
    <property type="term" value="F:sulfuric ester hydrolase activity"/>
    <property type="evidence" value="ECO:0007669"/>
    <property type="project" value="InterPro"/>
</dbReference>
<comment type="similarity">
    <text evidence="2">Belongs to the sulfatase family.</text>
</comment>
<dbReference type="InterPro" id="IPR000917">
    <property type="entry name" value="Sulfatase_N"/>
</dbReference>
<evidence type="ECO:0000259" key="9">
    <source>
        <dbReference type="Pfam" id="PF00884"/>
    </source>
</evidence>
<evidence type="ECO:0000256" key="2">
    <source>
        <dbReference type="ARBA" id="ARBA00008779"/>
    </source>
</evidence>
<keyword evidence="3" id="KW-0479">Metal-binding</keyword>
<dbReference type="EMBL" id="GITU01000843">
    <property type="protein sequence ID" value="MBC1169546.1"/>
    <property type="molecule type" value="Transcribed_RNA"/>
</dbReference>
<dbReference type="Proteomes" id="UP000092461">
    <property type="component" value="Unassembled WGS sequence"/>
</dbReference>
<dbReference type="Gene3D" id="3.40.720.10">
    <property type="entry name" value="Alkaline Phosphatase, subunit A"/>
    <property type="match status" value="1"/>
</dbReference>
<evidence type="ECO:0000256" key="8">
    <source>
        <dbReference type="SAM" id="SignalP"/>
    </source>
</evidence>
<reference evidence="11" key="3">
    <citation type="submission" date="2020-05" db="UniProtKB">
        <authorList>
            <consortium name="EnsemblMetazoa"/>
        </authorList>
    </citation>
    <scope>IDENTIFICATION</scope>
    <source>
        <strain evidence="11">Jacobina</strain>
    </source>
</reference>
<proteinExistence type="inferred from homology"/>
<dbReference type="EMBL" id="AJWK01000046">
    <property type="status" value="NOT_ANNOTATED_CDS"/>
    <property type="molecule type" value="Genomic_DNA"/>
</dbReference>
<dbReference type="Gene3D" id="3.30.1120.10">
    <property type="match status" value="1"/>
</dbReference>
<feature type="signal peptide" evidence="8">
    <location>
        <begin position="1"/>
        <end position="17"/>
    </location>
</feature>
<name>A0A1B0C820_LUTLO</name>
<comment type="cofactor">
    <cofactor evidence="1">
        <name>Ca(2+)</name>
        <dbReference type="ChEBI" id="CHEBI:29108"/>
    </cofactor>
</comment>
<dbReference type="PANTHER" id="PTHR10342">
    <property type="entry name" value="ARYLSULFATASE"/>
    <property type="match status" value="1"/>
</dbReference>
<accession>A0A1B0C820</accession>
<dbReference type="PRINTS" id="PR01217">
    <property type="entry name" value="PRICHEXTENSN"/>
</dbReference>
<keyword evidence="12" id="KW-1185">Reference proteome</keyword>
<reference evidence="12" key="1">
    <citation type="submission" date="2012-05" db="EMBL/GenBank/DDBJ databases">
        <title>Whole Genome Assembly of Lutzomyia longipalpis.</title>
        <authorList>
            <person name="Richards S."/>
            <person name="Qu C."/>
            <person name="Dillon R."/>
            <person name="Worley K."/>
            <person name="Scherer S."/>
            <person name="Batterton M."/>
            <person name="Taylor A."/>
            <person name="Hawes A."/>
            <person name="Hernandez B."/>
            <person name="Kovar C."/>
            <person name="Mandapat C."/>
            <person name="Pham C."/>
            <person name="Qu C."/>
            <person name="Jing C."/>
            <person name="Bess C."/>
            <person name="Bandaranaike D."/>
            <person name="Ngo D."/>
            <person name="Ongeri F."/>
            <person name="Arias F."/>
            <person name="Lara F."/>
            <person name="Weissenberger G."/>
            <person name="Kamau G."/>
            <person name="Han H."/>
            <person name="Shen H."/>
            <person name="Dinh H."/>
            <person name="Khalil I."/>
            <person name="Jones J."/>
            <person name="Shafer J."/>
            <person name="Jayaseelan J."/>
            <person name="Quiroz J."/>
            <person name="Blankenburg K."/>
            <person name="Nguyen L."/>
            <person name="Jackson L."/>
            <person name="Francisco L."/>
            <person name="Tang L.-Y."/>
            <person name="Pu L.-L."/>
            <person name="Perales L."/>
            <person name="Lorensuhewa L."/>
            <person name="Munidasa M."/>
            <person name="Coyle M."/>
            <person name="Taylor M."/>
            <person name="Puazo M."/>
            <person name="Firestine M."/>
            <person name="Scheel M."/>
            <person name="Javaid M."/>
            <person name="Wang M."/>
            <person name="Li M."/>
            <person name="Tabassum N."/>
            <person name="Saada N."/>
            <person name="Osuji N."/>
            <person name="Aqrawi P."/>
            <person name="Fu Q."/>
            <person name="Thornton R."/>
            <person name="Raj R."/>
            <person name="Goodspeed R."/>
            <person name="Mata R."/>
            <person name="Najjar R."/>
            <person name="Gubbala S."/>
            <person name="Lee S."/>
            <person name="Denson S."/>
            <person name="Patil S."/>
            <person name="Macmil S."/>
            <person name="Qi S."/>
            <person name="Matskevitch T."/>
            <person name="Palculict T."/>
            <person name="Mathew T."/>
            <person name="Vee V."/>
            <person name="Velamala V."/>
            <person name="Korchina V."/>
            <person name="Cai W."/>
            <person name="Liu W."/>
            <person name="Dai W."/>
            <person name="Zou X."/>
            <person name="Zhu Y."/>
            <person name="Zhang Y."/>
            <person name="Wu Y.-Q."/>
            <person name="Xin Y."/>
            <person name="Nazarath L."/>
            <person name="Kovar C."/>
            <person name="Han Y."/>
            <person name="Muzny D."/>
            <person name="Gibbs R."/>
        </authorList>
    </citation>
    <scope>NUCLEOTIDE SEQUENCE [LARGE SCALE GENOMIC DNA]</scope>
    <source>
        <strain evidence="12">Jacobina</strain>
    </source>
</reference>
<dbReference type="PANTHER" id="PTHR10342:SF264">
    <property type="entry name" value="MIP05773P-RELATED"/>
    <property type="match status" value="1"/>
</dbReference>
<evidence type="ECO:0000313" key="10">
    <source>
        <dbReference type="EMBL" id="MBC1169546.1"/>
    </source>
</evidence>
<organism evidence="11 12">
    <name type="scientific">Lutzomyia longipalpis</name>
    <name type="common">Sand fly</name>
    <dbReference type="NCBI Taxonomy" id="7200"/>
    <lineage>
        <taxon>Eukaryota</taxon>
        <taxon>Metazoa</taxon>
        <taxon>Ecdysozoa</taxon>
        <taxon>Arthropoda</taxon>
        <taxon>Hexapoda</taxon>
        <taxon>Insecta</taxon>
        <taxon>Pterygota</taxon>
        <taxon>Neoptera</taxon>
        <taxon>Endopterygota</taxon>
        <taxon>Diptera</taxon>
        <taxon>Nematocera</taxon>
        <taxon>Psychodoidea</taxon>
        <taxon>Psychodidae</taxon>
        <taxon>Lutzomyia</taxon>
        <taxon>Lutzomyia</taxon>
    </lineage>
</organism>
<evidence type="ECO:0000256" key="4">
    <source>
        <dbReference type="ARBA" id="ARBA00022801"/>
    </source>
</evidence>
<sequence length="991" mass="112620">MCLKVILVMLLCSSIEAFIAGNNPRLNRVNVSTTTTPNPSVAPTPEVDEITYPKRPHIIILMSDDMGFNDVSFRGASALFTPNIDALGYQGVILNRHYSAKSCTPSRAALLTGKYPITTGLQHNGIGNCQPYGLPLGLKLLPEYLKQAGYQTHLVGKWHLGFARKAFIPTERGFDSFFGFYTSGLDYYNHTSNGDVKGYDFRRNEEVTYEGLGQYSTYLFTNESLRIIREHNPSIPLFLQTSYSAPHAESEDIKSVAPQEEIDKFSYIPDAETRTYAAVVSILDRGIGEIIQELGRKKMLSNSQRQTIWEGATRVPAVFWSPQMEVRHGILNRITHVTDWLPTFVAMTGTRPLEKLDGYDIWPTLMKNLRSPRSEIIHDIDPIDGLVSYYRRGWKYVNGTNSGGLYDSWLGVRSQYPNPNEKNYVDNIRNSLAWNALAPFAQRSLSGKTIKKIRKFTKVICQPKMPYATACDPLKGPCLFRIKDDPCELNNLAQNYPQQTQLMALLVEEYKKRSLYPINLPDDLENCDPNKYNGVFTWWLDERPKNSKEMLFRTNYFVTDNDLERIDRYPPNHDYPGSYPAAPADYPGNYIQGYADRYIGSYLERSSGNTGSYPVAPYRELLSPELLNEDENYRCPNCKPSYPKQSLHLYPGTYNPGNHNPDIHNPDHHHTGNHHPENHYPGHEHQHYHPPCCYGHQQPSNYNHGCHYHENHYPCQYCYPRYTRQYVDRNGKSTEYTDENSRFLWHKQPVYFYPYPVYYTPTPYPTTTTTPYPTTRSTTTTPLPPSHPPVRPLPCCPCACCIIPHPPPTTTKPPTTPHPHHPHYPTPCNYPHYPPPKHPKPTHPTYHPSTKPPLASHPHHYPVAVYPAPYPYPTVNNVSFSFNFPPSFQYPFVPLPGNPQGPTILTPVPPITTTPPPPPFPTPPTNIFFPFEPLLNQSFVITTTPPPPINAFAPNFTYVPIIIPGMGNFSQIAIGVPVSNGATFKYGRQND</sequence>
<evidence type="ECO:0000313" key="12">
    <source>
        <dbReference type="Proteomes" id="UP000092461"/>
    </source>
</evidence>
<evidence type="ECO:0000256" key="5">
    <source>
        <dbReference type="ARBA" id="ARBA00022837"/>
    </source>
</evidence>
<dbReference type="VEuPathDB" id="VectorBase:LLOJ000033"/>
<evidence type="ECO:0000313" key="11">
    <source>
        <dbReference type="EnsemblMetazoa" id="LLOJ000033-PA"/>
    </source>
</evidence>
<dbReference type="PROSITE" id="PS00149">
    <property type="entry name" value="SULFATASE_2"/>
    <property type="match status" value="1"/>
</dbReference>
<dbReference type="InterPro" id="IPR017850">
    <property type="entry name" value="Alkaline_phosphatase_core_sf"/>
</dbReference>
<dbReference type="EnsemblMetazoa" id="LLOJ000033-RA">
    <property type="protein sequence ID" value="LLOJ000033-PA"/>
    <property type="gene ID" value="LLOJ000033"/>
</dbReference>
<feature type="region of interest" description="Disordered" evidence="7">
    <location>
        <begin position="767"/>
        <end position="786"/>
    </location>
</feature>
<dbReference type="InterPro" id="IPR024607">
    <property type="entry name" value="Sulfatase_CS"/>
</dbReference>
<dbReference type="VEuPathDB" id="VectorBase:LLONM1_011703"/>
<keyword evidence="6" id="KW-0325">Glycoprotein</keyword>
<dbReference type="GO" id="GO:0046872">
    <property type="term" value="F:metal ion binding"/>
    <property type="evidence" value="ECO:0007669"/>
    <property type="project" value="UniProtKB-KW"/>
</dbReference>
<feature type="region of interest" description="Disordered" evidence="7">
    <location>
        <begin position="654"/>
        <end position="683"/>
    </location>
</feature>
<protein>
    <submittedName>
        <fullName evidence="10">Putative arylsulfatase b</fullName>
    </submittedName>
</protein>
<dbReference type="AlphaFoldDB" id="A0A1B0C820"/>
<evidence type="ECO:0000256" key="1">
    <source>
        <dbReference type="ARBA" id="ARBA00001913"/>
    </source>
</evidence>
<dbReference type="CDD" id="cd16029">
    <property type="entry name" value="4-S"/>
    <property type="match status" value="1"/>
</dbReference>